<keyword evidence="3" id="KW-0479">Metal-binding</keyword>
<dbReference type="InterPro" id="IPR032466">
    <property type="entry name" value="Metal_Hydrolase"/>
</dbReference>
<dbReference type="NCBIfam" id="TIGR01430">
    <property type="entry name" value="aden_deam"/>
    <property type="match status" value="1"/>
</dbReference>
<evidence type="ECO:0000256" key="2">
    <source>
        <dbReference type="ARBA" id="ARBA00006676"/>
    </source>
</evidence>
<dbReference type="GO" id="GO:0016814">
    <property type="term" value="F:hydrolase activity, acting on carbon-nitrogen (but not peptide) bonds, in cyclic amidines"/>
    <property type="evidence" value="ECO:0007669"/>
    <property type="project" value="UniProtKB-ARBA"/>
</dbReference>
<organism evidence="7">
    <name type="scientific">Vibrio nigripulchritudo</name>
    <dbReference type="NCBI Taxonomy" id="28173"/>
    <lineage>
        <taxon>Bacteria</taxon>
        <taxon>Pseudomonadati</taxon>
        <taxon>Pseudomonadota</taxon>
        <taxon>Gammaproteobacteria</taxon>
        <taxon>Vibrionales</taxon>
        <taxon>Vibrionaceae</taxon>
        <taxon>Vibrio</taxon>
    </lineage>
</organism>
<feature type="domain" description="Adenosine deaminase" evidence="6">
    <location>
        <begin position="8"/>
        <end position="317"/>
    </location>
</feature>
<dbReference type="AlphaFoldDB" id="A0A9P1JLD1"/>
<reference evidence="7" key="1">
    <citation type="submission" date="2010-02" db="EMBL/GenBank/DDBJ databases">
        <authorList>
            <person name="Genoscope - CEA"/>
        </authorList>
    </citation>
    <scope>NUCLEOTIDE SEQUENCE</scope>
    <source>
        <plasmid evidence="7">VIBNI_pA</plasmid>
    </source>
</reference>
<name>A0A9P1JLD1_9VIBR</name>
<protein>
    <submittedName>
        <fullName evidence="7">Adenosine deaminase (Adenosine aminohydrolase)</fullName>
    </submittedName>
</protein>
<dbReference type="GO" id="GO:0019239">
    <property type="term" value="F:deaminase activity"/>
    <property type="evidence" value="ECO:0007669"/>
    <property type="project" value="InterPro"/>
</dbReference>
<dbReference type="RefSeq" id="WP_013610321.1">
    <property type="nucleotide sequence ID" value="NC_015156.1"/>
</dbReference>
<comment type="cofactor">
    <cofactor evidence="1">
        <name>Zn(2+)</name>
        <dbReference type="ChEBI" id="CHEBI:29105"/>
    </cofactor>
</comment>
<dbReference type="PANTHER" id="PTHR43114">
    <property type="entry name" value="ADENINE DEAMINASE"/>
    <property type="match status" value="1"/>
</dbReference>
<accession>A0A9P1JLD1</accession>
<evidence type="ECO:0000256" key="3">
    <source>
        <dbReference type="ARBA" id="ARBA00022723"/>
    </source>
</evidence>
<keyword evidence="7" id="KW-0614">Plasmid</keyword>
<gene>
    <name evidence="7" type="ORF">VIBNI_0167</name>
</gene>
<dbReference type="InterPro" id="IPR006330">
    <property type="entry name" value="Ado/ade_deaminase"/>
</dbReference>
<dbReference type="Pfam" id="PF00962">
    <property type="entry name" value="A_deaminase"/>
    <property type="match status" value="1"/>
</dbReference>
<dbReference type="PANTHER" id="PTHR43114:SF6">
    <property type="entry name" value="ADENINE DEAMINASE"/>
    <property type="match status" value="1"/>
</dbReference>
<evidence type="ECO:0000256" key="4">
    <source>
        <dbReference type="ARBA" id="ARBA00022801"/>
    </source>
</evidence>
<dbReference type="InterPro" id="IPR001365">
    <property type="entry name" value="A_deaminase_dom"/>
</dbReference>
<evidence type="ECO:0000256" key="5">
    <source>
        <dbReference type="ARBA" id="ARBA00022833"/>
    </source>
</evidence>
<sequence>MLDLISLPKAHLHLHLESAIRKDTYHEYCERDGVLIPQRSDFPDEGHFRGEGEWNYLTAVFSTIYSTLKTKDALERLVWELVEDEAKQGVVWIEPTIYVPSYRHIFGDDDASAAFFVSTFSNACTHFGTHSGFIFIADRAKSAEEAEEQALLASRWKDKGVVAFGLANLEVGFPGLRFQKAFDIAKAHGLLSAPHAGEMMGAENIWEALNCLNADRLAHGVNAVHDPTLMTILAERQICLDLCPTSNLWLKALDENVTYPLKRFLDLGIPCSVNTDNPRVWDIRLIDEYALCQREFGLSDADIKLIARNSIQFSGAPRFLKDRYCGREK</sequence>
<proteinExistence type="inferred from homology"/>
<keyword evidence="5" id="KW-0862">Zinc</keyword>
<keyword evidence="4" id="KW-0378">Hydrolase</keyword>
<dbReference type="GO" id="GO:0046872">
    <property type="term" value="F:metal ion binding"/>
    <property type="evidence" value="ECO:0007669"/>
    <property type="project" value="UniProtKB-KW"/>
</dbReference>
<geneLocation type="plasmid" evidence="7">
    <name>VIBNI_pA</name>
</geneLocation>
<dbReference type="SUPFAM" id="SSF51556">
    <property type="entry name" value="Metallo-dependent hydrolases"/>
    <property type="match status" value="1"/>
</dbReference>
<evidence type="ECO:0000259" key="6">
    <source>
        <dbReference type="Pfam" id="PF00962"/>
    </source>
</evidence>
<dbReference type="Gene3D" id="3.20.20.140">
    <property type="entry name" value="Metal-dependent hydrolases"/>
    <property type="match status" value="1"/>
</dbReference>
<evidence type="ECO:0000313" key="7">
    <source>
        <dbReference type="EMBL" id="CBJ93190.1"/>
    </source>
</evidence>
<evidence type="ECO:0000256" key="1">
    <source>
        <dbReference type="ARBA" id="ARBA00001947"/>
    </source>
</evidence>
<dbReference type="EMBL" id="FP893246">
    <property type="protein sequence ID" value="CBJ93190.1"/>
    <property type="molecule type" value="Genomic_DNA"/>
</dbReference>
<comment type="similarity">
    <text evidence="2">Belongs to the metallo-dependent hydrolases superfamily. Adenosine and AMP deaminases family.</text>
</comment>